<dbReference type="EMBL" id="JBHLTM010000081">
    <property type="protein sequence ID" value="MFC0687051.1"/>
    <property type="molecule type" value="Genomic_DNA"/>
</dbReference>
<evidence type="ECO:0000313" key="1">
    <source>
        <dbReference type="EMBL" id="MFC0687051.1"/>
    </source>
</evidence>
<gene>
    <name evidence="1" type="ORF">ACFFF8_20925</name>
</gene>
<evidence type="ECO:0008006" key="3">
    <source>
        <dbReference type="Google" id="ProtNLM"/>
    </source>
</evidence>
<proteinExistence type="predicted"/>
<sequence length="177" mass="20134">MMPLIDEYLPQFQFSETHSAAVKAAPDAILDAVTAYRPESDPFFRTMIALRELPARLTGKQRPEPFGMANFTLLERTPNGLVYGLIGQFWQADYGLRPVTDGHAFKAFDEAGTPQLALGFDVHQTPKGHRLTTQTRVFCPDRESFRRFRPYWLLIRPVSGLIRRRILGAVRKTAERG</sequence>
<protein>
    <recommendedName>
        <fullName evidence="3">DUF2867 domain-containing protein</fullName>
    </recommendedName>
</protein>
<accession>A0ABV6SCQ6</accession>
<dbReference type="RefSeq" id="WP_267221086.1">
    <property type="nucleotide sequence ID" value="NZ_JAPCWC010000009.1"/>
</dbReference>
<keyword evidence="2" id="KW-1185">Reference proteome</keyword>
<dbReference type="Proteomes" id="UP001589858">
    <property type="component" value="Unassembled WGS sequence"/>
</dbReference>
<reference evidence="1 2" key="1">
    <citation type="submission" date="2024-09" db="EMBL/GenBank/DDBJ databases">
        <authorList>
            <person name="Sun Q."/>
            <person name="Mori K."/>
        </authorList>
    </citation>
    <scope>NUCLEOTIDE SEQUENCE [LARGE SCALE GENOMIC DNA]</scope>
    <source>
        <strain evidence="1 2">CICC 11035S</strain>
    </source>
</reference>
<organism evidence="1 2">
    <name type="scientific">Novosphingobium clariflavum</name>
    <dbReference type="NCBI Taxonomy" id="2029884"/>
    <lineage>
        <taxon>Bacteria</taxon>
        <taxon>Pseudomonadati</taxon>
        <taxon>Pseudomonadota</taxon>
        <taxon>Alphaproteobacteria</taxon>
        <taxon>Sphingomonadales</taxon>
        <taxon>Sphingomonadaceae</taxon>
        <taxon>Novosphingobium</taxon>
    </lineage>
</organism>
<comment type="caution">
    <text evidence="1">The sequence shown here is derived from an EMBL/GenBank/DDBJ whole genome shotgun (WGS) entry which is preliminary data.</text>
</comment>
<evidence type="ECO:0000313" key="2">
    <source>
        <dbReference type="Proteomes" id="UP001589858"/>
    </source>
</evidence>
<name>A0ABV6SCQ6_9SPHN</name>